<reference evidence="2" key="1">
    <citation type="submission" date="2021-02" db="EMBL/GenBank/DDBJ databases">
        <authorList>
            <person name="Nowell W R."/>
        </authorList>
    </citation>
    <scope>NUCLEOTIDE SEQUENCE</scope>
</reference>
<evidence type="ECO:0000313" key="3">
    <source>
        <dbReference type="Proteomes" id="UP000663881"/>
    </source>
</evidence>
<feature type="compositionally biased region" description="Low complexity" evidence="1">
    <location>
        <begin position="1"/>
        <end position="15"/>
    </location>
</feature>
<proteinExistence type="predicted"/>
<evidence type="ECO:0000313" key="2">
    <source>
        <dbReference type="EMBL" id="CAF4334492.1"/>
    </source>
</evidence>
<sequence>MDRVSSNLISCASSSNDADGGGGGGGEDKQQSNEKEHTPQLNPTTTIQSVQPTAISCITKINNRLALLPAYPSFDQASDTDRYDHLPFPNTPRMFYFLIKFTICFLI</sequence>
<organism evidence="2 3">
    <name type="scientific">Adineta steineri</name>
    <dbReference type="NCBI Taxonomy" id="433720"/>
    <lineage>
        <taxon>Eukaryota</taxon>
        <taxon>Metazoa</taxon>
        <taxon>Spiralia</taxon>
        <taxon>Gnathifera</taxon>
        <taxon>Rotifera</taxon>
        <taxon>Eurotatoria</taxon>
        <taxon>Bdelloidea</taxon>
        <taxon>Adinetida</taxon>
        <taxon>Adinetidae</taxon>
        <taxon>Adineta</taxon>
    </lineage>
</organism>
<evidence type="ECO:0000256" key="1">
    <source>
        <dbReference type="SAM" id="MobiDB-lite"/>
    </source>
</evidence>
<gene>
    <name evidence="2" type="ORF">OKA104_LOCUS47947</name>
</gene>
<dbReference type="AlphaFoldDB" id="A0A820K210"/>
<accession>A0A820K210</accession>
<name>A0A820K210_9BILA</name>
<dbReference type="EMBL" id="CAJOAY010019917">
    <property type="protein sequence ID" value="CAF4334492.1"/>
    <property type="molecule type" value="Genomic_DNA"/>
</dbReference>
<dbReference type="Proteomes" id="UP000663881">
    <property type="component" value="Unassembled WGS sequence"/>
</dbReference>
<feature type="region of interest" description="Disordered" evidence="1">
    <location>
        <begin position="1"/>
        <end position="46"/>
    </location>
</feature>
<comment type="caution">
    <text evidence="2">The sequence shown here is derived from an EMBL/GenBank/DDBJ whole genome shotgun (WGS) entry which is preliminary data.</text>
</comment>
<feature type="compositionally biased region" description="Basic and acidic residues" evidence="1">
    <location>
        <begin position="26"/>
        <end position="38"/>
    </location>
</feature>
<protein>
    <submittedName>
        <fullName evidence="2">Uncharacterized protein</fullName>
    </submittedName>
</protein>